<dbReference type="EMBL" id="LVLJ01001437">
    <property type="protein sequence ID" value="OAE29595.1"/>
    <property type="molecule type" value="Genomic_DNA"/>
</dbReference>
<feature type="compositionally biased region" description="Basic and acidic residues" evidence="9">
    <location>
        <begin position="127"/>
        <end position="157"/>
    </location>
</feature>
<evidence type="ECO:0000256" key="7">
    <source>
        <dbReference type="ARBA" id="ARBA00023128"/>
    </source>
</evidence>
<reference evidence="12" key="2">
    <citation type="journal article" date="2019" name="Curr. Biol.">
        <title>Chromatin organization in early land plants reveals an ancestral association between H3K27me3, transposons, and constitutive heterochromatin.</title>
        <authorList>
            <person name="Montgomery S.A."/>
            <person name="Tanizawa Y."/>
            <person name="Galik B."/>
            <person name="Wang N."/>
            <person name="Ito T."/>
            <person name="Mochizuki T."/>
            <person name="Akimcheva S."/>
            <person name="Bowman J."/>
            <person name="Cognat V."/>
            <person name="Drouard L."/>
            <person name="Ekker H."/>
            <person name="Houng S."/>
            <person name="Kohchi T."/>
            <person name="Lin S."/>
            <person name="Liu L.D."/>
            <person name="Nakamura Y."/>
            <person name="Valeeva L.R."/>
            <person name="Shakirov E.V."/>
            <person name="Shippen D.E."/>
            <person name="Wei W."/>
            <person name="Yagura M."/>
            <person name="Yamaoka S."/>
            <person name="Yamato K.T."/>
            <person name="Liu C."/>
            <person name="Berger F."/>
        </authorList>
    </citation>
    <scope>NUCLEOTIDE SEQUENCE [LARGE SCALE GENOMIC DNA]</scope>
    <source>
        <strain evidence="12">Tak-1</strain>
    </source>
</reference>
<dbReference type="GO" id="GO:0008289">
    <property type="term" value="F:lipid binding"/>
    <property type="evidence" value="ECO:0007669"/>
    <property type="project" value="UniProtKB-UniRule"/>
</dbReference>
<evidence type="ECO:0000313" key="12">
    <source>
        <dbReference type="EMBL" id="BBN14285.1"/>
    </source>
</evidence>
<keyword evidence="5" id="KW-0809">Transit peptide</keyword>
<comment type="pathway">
    <text evidence="2 8">Cofactor biosynthesis; ubiquinone biosynthesis.</text>
</comment>
<keyword evidence="7 8" id="KW-0496">Mitochondrion</keyword>
<evidence type="ECO:0000259" key="10">
    <source>
        <dbReference type="Pfam" id="PF08511"/>
    </source>
</evidence>
<dbReference type="Proteomes" id="UP000077202">
    <property type="component" value="Unassembled WGS sequence"/>
</dbReference>
<evidence type="ECO:0000256" key="9">
    <source>
        <dbReference type="SAM" id="MobiDB-lite"/>
    </source>
</evidence>
<dbReference type="AlphaFoldDB" id="A0A176WBJ1"/>
<evidence type="ECO:0000259" key="11">
    <source>
        <dbReference type="Pfam" id="PF21392"/>
    </source>
</evidence>
<accession>A0A176WBJ1</accession>
<dbReference type="Pfam" id="PF08511">
    <property type="entry name" value="COQ9"/>
    <property type="match status" value="1"/>
</dbReference>
<evidence type="ECO:0000256" key="6">
    <source>
        <dbReference type="ARBA" id="ARBA00023121"/>
    </source>
</evidence>
<dbReference type="UniPathway" id="UPA00232"/>
<dbReference type="Pfam" id="PF21392">
    <property type="entry name" value="COQ9_N"/>
    <property type="match status" value="1"/>
</dbReference>
<feature type="domain" description="Ubiquinone biosynthesis protein COQ9 HTH" evidence="11">
    <location>
        <begin position="171"/>
        <end position="197"/>
    </location>
</feature>
<comment type="subcellular location">
    <subcellularLocation>
        <location evidence="1 8">Mitochondrion</location>
    </subcellularLocation>
</comment>
<keyword evidence="4 8" id="KW-0831">Ubiquinone biosynthesis</keyword>
<evidence type="ECO:0000256" key="2">
    <source>
        <dbReference type="ARBA" id="ARBA00004749"/>
    </source>
</evidence>
<comment type="similarity">
    <text evidence="3 8">Belongs to the COQ9 family.</text>
</comment>
<evidence type="ECO:0000313" key="13">
    <source>
        <dbReference type="EMBL" id="OAE29595.1"/>
    </source>
</evidence>
<feature type="region of interest" description="Disordered" evidence="9">
    <location>
        <begin position="108"/>
        <end position="164"/>
    </location>
</feature>
<dbReference type="Gene3D" id="1.10.357.10">
    <property type="entry name" value="Tetracycline Repressor, domain 2"/>
    <property type="match status" value="1"/>
</dbReference>
<keyword evidence="6 8" id="KW-0446">Lipid-binding</keyword>
<evidence type="ECO:0000313" key="15">
    <source>
        <dbReference type="Proteomes" id="UP001162541"/>
    </source>
</evidence>
<comment type="function">
    <text evidence="8">Membrane-associated protein that warps the membrane surface to access and bind aromatic isoprenes with high specificity, including ubiquinone (CoQ) isoprene intermediates and presents them directly to Coq7, therefore facilitating the Coq7-mediated hydroxylase step. Participates in the biosynthesis of coenzyme Q, also named ubiquinone, an essential lipid-soluble electron transporter for aerobic cellular respiration.</text>
</comment>
<dbReference type="PANTHER" id="PTHR21427:SF19">
    <property type="entry name" value="UBIQUINONE BIOSYNTHESIS PROTEIN COQ9, MITOCHONDRIAL"/>
    <property type="match status" value="1"/>
</dbReference>
<evidence type="ECO:0000256" key="5">
    <source>
        <dbReference type="ARBA" id="ARBA00022946"/>
    </source>
</evidence>
<dbReference type="PANTHER" id="PTHR21427">
    <property type="entry name" value="UBIQUINONE BIOSYNTHESIS PROTEIN COQ9, MITOCHONDRIAL"/>
    <property type="match status" value="1"/>
</dbReference>
<feature type="domain" description="COQ9 C-terminal" evidence="10">
    <location>
        <begin position="279"/>
        <end position="348"/>
    </location>
</feature>
<dbReference type="InterPro" id="IPR013718">
    <property type="entry name" value="COQ9_C"/>
</dbReference>
<evidence type="ECO:0000256" key="4">
    <source>
        <dbReference type="ARBA" id="ARBA00022688"/>
    </source>
</evidence>
<name>A0A176WBJ1_MARPO</name>
<evidence type="ECO:0000256" key="8">
    <source>
        <dbReference type="RuleBase" id="RU366063"/>
    </source>
</evidence>
<dbReference type="GO" id="GO:0006744">
    <property type="term" value="P:ubiquinone biosynthetic process"/>
    <property type="evidence" value="ECO:0007669"/>
    <property type="project" value="UniProtKB-UniRule"/>
</dbReference>
<proteinExistence type="inferred from homology"/>
<protein>
    <recommendedName>
        <fullName evidence="8">Ubiquinone biosynthesis protein</fullName>
    </recommendedName>
</protein>
<dbReference type="InterPro" id="IPR048674">
    <property type="entry name" value="COQ9_HTH"/>
</dbReference>
<evidence type="ECO:0000256" key="1">
    <source>
        <dbReference type="ARBA" id="ARBA00004173"/>
    </source>
</evidence>
<organism evidence="13 14">
    <name type="scientific">Marchantia polymorpha subsp. ruderalis</name>
    <dbReference type="NCBI Taxonomy" id="1480154"/>
    <lineage>
        <taxon>Eukaryota</taxon>
        <taxon>Viridiplantae</taxon>
        <taxon>Streptophyta</taxon>
        <taxon>Embryophyta</taxon>
        <taxon>Marchantiophyta</taxon>
        <taxon>Marchantiopsida</taxon>
        <taxon>Marchantiidae</taxon>
        <taxon>Marchantiales</taxon>
        <taxon>Marchantiaceae</taxon>
        <taxon>Marchantia</taxon>
    </lineage>
</organism>
<evidence type="ECO:0000256" key="3">
    <source>
        <dbReference type="ARBA" id="ARBA00010766"/>
    </source>
</evidence>
<dbReference type="Proteomes" id="UP001162541">
    <property type="component" value="Chromosome 6"/>
</dbReference>
<keyword evidence="14" id="KW-1185">Reference proteome</keyword>
<evidence type="ECO:0000313" key="14">
    <source>
        <dbReference type="Proteomes" id="UP000077202"/>
    </source>
</evidence>
<reference evidence="13 14" key="1">
    <citation type="submission" date="2016-03" db="EMBL/GenBank/DDBJ databases">
        <title>Mechanisms controlling the formation of the plant cell surface in tip-growing cells are functionally conserved among land plants.</title>
        <authorList>
            <person name="Honkanen S."/>
            <person name="Jones V.A."/>
            <person name="Morieri G."/>
            <person name="Champion C."/>
            <person name="Hetherington A.J."/>
            <person name="Kelly S."/>
            <person name="Saint-Marcoux D."/>
            <person name="Proust H."/>
            <person name="Prescott H."/>
            <person name="Dolan L."/>
        </authorList>
    </citation>
    <scope>NUCLEOTIDE SEQUENCE [LARGE SCALE GENOMIC DNA]</scope>
    <source>
        <strain evidence="14">cv. Tak-1 and cv. Tak-2</strain>
        <tissue evidence="13">Whole gametophyte</tissue>
    </source>
</reference>
<gene>
    <name evidence="13" type="ORF">AXG93_4003s1160</name>
    <name evidence="12" type="ORF">Mp_6g10390</name>
</gene>
<dbReference type="GO" id="GO:0005743">
    <property type="term" value="C:mitochondrial inner membrane"/>
    <property type="evidence" value="ECO:0007669"/>
    <property type="project" value="TreeGrafter"/>
</dbReference>
<sequence>MAAARRAGNLVFRLKDCLLESRLGCVACVREGDAAIPWQPRVGDLAAGFHSSAAPLVISGGGSPKLYHHDSARKNSDFVRFASGKTSHAASAKAAAEAAEIREEVQKVKEESKIHAGVKKVNETPSEETKIHEGVKKLKEDSSSDENAKKEARASAREEDEEAAEEVIDEKTKTLRAALAHVPKLGWTEAAMVAGAKDVGLSPAIVGAFQRKEAALVEFFMEECNLALAEELEDREEELAKMVLHDRVAAIVWMRLEMQIPYLSKWAQALSIQANPLNVPATVKQRALLVDDIWHAAGDRSADMDWYAKRALLAGVYSTTELYMLTDTSPGFRDTKTFLGRRIVDAIDCRKSVQEATHLAQALGAGFQNTVNAFLSRSRSPSGFKF</sequence>
<reference evidence="15" key="3">
    <citation type="journal article" date="2020" name="Curr. Biol.">
        <title>Chromatin organization in early land plants reveals an ancestral association between H3K27me3, transposons, and constitutive heterochromatin.</title>
        <authorList>
            <person name="Montgomery S.A."/>
            <person name="Tanizawa Y."/>
            <person name="Galik B."/>
            <person name="Wang N."/>
            <person name="Ito T."/>
            <person name="Mochizuki T."/>
            <person name="Akimcheva S."/>
            <person name="Bowman J.L."/>
            <person name="Cognat V."/>
            <person name="Marechal-Drouard L."/>
            <person name="Ekker H."/>
            <person name="Hong S.F."/>
            <person name="Kohchi T."/>
            <person name="Lin S.S."/>
            <person name="Liu L.D."/>
            <person name="Nakamura Y."/>
            <person name="Valeeva L.R."/>
            <person name="Shakirov E.V."/>
            <person name="Shippen D.E."/>
            <person name="Wei W.L."/>
            <person name="Yagura M."/>
            <person name="Yamaoka S."/>
            <person name="Yamato K.T."/>
            <person name="Liu C."/>
            <person name="Berger F."/>
        </authorList>
    </citation>
    <scope>NUCLEOTIDE SEQUENCE [LARGE SCALE GENOMIC DNA]</scope>
    <source>
        <strain evidence="15">Tak-1</strain>
    </source>
</reference>
<dbReference type="FunFam" id="1.10.357.10:FF:000004">
    <property type="entry name" value="Ubiquinone biosynthesis protein COQ9, mitochondrial"/>
    <property type="match status" value="1"/>
</dbReference>
<dbReference type="NCBIfam" id="TIGR02396">
    <property type="entry name" value="diverge_rpsU"/>
    <property type="match status" value="1"/>
</dbReference>
<dbReference type="EMBL" id="AP019871">
    <property type="protein sequence ID" value="BBN14285.1"/>
    <property type="molecule type" value="Genomic_DNA"/>
</dbReference>
<dbReference type="InterPro" id="IPR012762">
    <property type="entry name" value="Ubiq_biosynth_COQ9"/>
</dbReference>